<keyword evidence="2" id="KW-0805">Transcription regulation</keyword>
<evidence type="ECO:0000256" key="2">
    <source>
        <dbReference type="ARBA" id="ARBA00022472"/>
    </source>
</evidence>
<dbReference type="GO" id="GO:0009507">
    <property type="term" value="C:chloroplast"/>
    <property type="evidence" value="ECO:0007669"/>
    <property type="project" value="EnsemblPlants"/>
</dbReference>
<dbReference type="Proteomes" id="UP000594263">
    <property type="component" value="Unplaced"/>
</dbReference>
<dbReference type="GO" id="GO:0006393">
    <property type="term" value="P:termination of mitochondrial transcription"/>
    <property type="evidence" value="ECO:0007669"/>
    <property type="project" value="EnsemblPlants"/>
</dbReference>
<organism evidence="4 5">
    <name type="scientific">Kalanchoe fedtschenkoi</name>
    <name type="common">Lavender scallops</name>
    <name type="synonym">South American air plant</name>
    <dbReference type="NCBI Taxonomy" id="63787"/>
    <lineage>
        <taxon>Eukaryota</taxon>
        <taxon>Viridiplantae</taxon>
        <taxon>Streptophyta</taxon>
        <taxon>Embryophyta</taxon>
        <taxon>Tracheophyta</taxon>
        <taxon>Spermatophyta</taxon>
        <taxon>Magnoliopsida</taxon>
        <taxon>eudicotyledons</taxon>
        <taxon>Gunneridae</taxon>
        <taxon>Pentapetalae</taxon>
        <taxon>Saxifragales</taxon>
        <taxon>Crassulaceae</taxon>
        <taxon>Kalanchoe</taxon>
    </lineage>
</organism>
<dbReference type="GO" id="GO:0015979">
    <property type="term" value="P:photosynthesis"/>
    <property type="evidence" value="ECO:0007669"/>
    <property type="project" value="EnsemblPlants"/>
</dbReference>
<keyword evidence="3" id="KW-0809">Transit peptide</keyword>
<dbReference type="InterPro" id="IPR003690">
    <property type="entry name" value="MTERF"/>
</dbReference>
<dbReference type="AlphaFoldDB" id="A0A7N0TIC4"/>
<evidence type="ECO:0000313" key="5">
    <source>
        <dbReference type="Proteomes" id="UP000594263"/>
    </source>
</evidence>
<dbReference type="EnsemblPlants" id="Kaladp0038s0014.1.v1.1">
    <property type="protein sequence ID" value="Kaladp0038s0014.1.v1.1"/>
    <property type="gene ID" value="Kaladp0038s0014.v1.1"/>
</dbReference>
<dbReference type="Gramene" id="Kaladp0038s0014.1.v1.1">
    <property type="protein sequence ID" value="Kaladp0038s0014.1.v1.1"/>
    <property type="gene ID" value="Kaladp0038s0014.v1.1"/>
</dbReference>
<comment type="similarity">
    <text evidence="1">Belongs to the mTERF family.</text>
</comment>
<dbReference type="SMART" id="SM00733">
    <property type="entry name" value="Mterf"/>
    <property type="match status" value="6"/>
</dbReference>
<dbReference type="OMA" id="LHPRIDF"/>
<proteinExistence type="inferred from homology"/>
<evidence type="ECO:0000256" key="1">
    <source>
        <dbReference type="ARBA" id="ARBA00007692"/>
    </source>
</evidence>
<evidence type="ECO:0000256" key="3">
    <source>
        <dbReference type="ARBA" id="ARBA00022946"/>
    </source>
</evidence>
<dbReference type="InterPro" id="IPR038538">
    <property type="entry name" value="MTERF_sf"/>
</dbReference>
<evidence type="ECO:0000313" key="4">
    <source>
        <dbReference type="EnsemblPlants" id="Kaladp0038s0014.1.v1.1"/>
    </source>
</evidence>
<keyword evidence="2" id="KW-0806">Transcription termination</keyword>
<keyword evidence="2" id="KW-0804">Transcription</keyword>
<dbReference type="PANTHER" id="PTHR13068:SF135">
    <property type="entry name" value="TRANSCRIPTION TERMINATION FACTOR MTERF8, CHLOROPLASTIC"/>
    <property type="match status" value="1"/>
</dbReference>
<dbReference type="GO" id="GO:0005739">
    <property type="term" value="C:mitochondrion"/>
    <property type="evidence" value="ECO:0007669"/>
    <property type="project" value="GOC"/>
</dbReference>
<keyword evidence="5" id="KW-1185">Reference proteome</keyword>
<dbReference type="PANTHER" id="PTHR13068">
    <property type="entry name" value="CGI-12 PROTEIN-RELATED"/>
    <property type="match status" value="1"/>
</dbReference>
<dbReference type="GO" id="GO:0003729">
    <property type="term" value="F:mRNA binding"/>
    <property type="evidence" value="ECO:0007669"/>
    <property type="project" value="EnsemblPlants"/>
</dbReference>
<reference evidence="4" key="1">
    <citation type="submission" date="2021-01" db="UniProtKB">
        <authorList>
            <consortium name="EnsemblPlants"/>
        </authorList>
    </citation>
    <scope>IDENTIFICATION</scope>
</reference>
<dbReference type="Pfam" id="PF02536">
    <property type="entry name" value="mTERF"/>
    <property type="match status" value="1"/>
</dbReference>
<accession>A0A7N0TIC4</accession>
<dbReference type="Gene3D" id="1.25.70.10">
    <property type="entry name" value="Transcription termination factor 3, mitochondrial"/>
    <property type="match status" value="2"/>
</dbReference>
<protein>
    <submittedName>
        <fullName evidence="4">Uncharacterized protein</fullName>
    </submittedName>
</protein>
<name>A0A7N0TIC4_KALFE</name>
<sequence>MKGLTVSAAAAAPFSSSSQWSDRSPLNFSQASFPSLSTCHTFRLTTSLSTDVDWPRSILSSDDSTAHTHRASSISAPVHETGWLYPLLQDIGINDKETALLLEKHPALNFTPFQSVKLRIMSLRSIGVDGLALSRLIMKLPDLLTADEVDSLVTFVANNLMGEIQSTQLEKLLASTEPRFLAGFDRKVKLLLHHGVPREKLAYVLNTVSLSKALCLRSYEEIDSTFTYLKPYGGADIIVKCPLILNYEFGTQLLPRINFWKDLSGGDVDATGAMFRKLPAILKYSLDHGQDHVRCLRSTAGLTDSEIFKLFLIYPNTISASRERKLVPRIEFLQECGLDTNGIFKFLTRAPLFLGLADVNVLCKLTVLVKLGYKYRTKEFAMAMASATRTSCDNLQKVIGLFLSYGLLYEEILVMSKKHPQILQYSYSSLDKKLEYLIEDMGREVRELLSFPAFLGYKLDDRIKSRYEEKKETRGEGMSINKLLTVSAESFSGRSVRGGKV</sequence>